<organism evidence="2 3">
    <name type="scientific">Burkholderia pseudomallei (strain 1710b)</name>
    <dbReference type="NCBI Taxonomy" id="320372"/>
    <lineage>
        <taxon>Bacteria</taxon>
        <taxon>Pseudomonadati</taxon>
        <taxon>Pseudomonadota</taxon>
        <taxon>Betaproteobacteria</taxon>
        <taxon>Burkholderiales</taxon>
        <taxon>Burkholderiaceae</taxon>
        <taxon>Burkholderia</taxon>
        <taxon>pseudomallei group</taxon>
    </lineage>
</organism>
<gene>
    <name evidence="2" type="ordered locus">BURPS1710b_A2051</name>
</gene>
<dbReference type="KEGG" id="bpm:BURPS1710b_A2051"/>
<feature type="compositionally biased region" description="Basic and acidic residues" evidence="1">
    <location>
        <begin position="76"/>
        <end position="86"/>
    </location>
</feature>
<evidence type="ECO:0000256" key="1">
    <source>
        <dbReference type="SAM" id="MobiDB-lite"/>
    </source>
</evidence>
<dbReference type="AlphaFoldDB" id="Q3JGV1"/>
<protein>
    <submittedName>
        <fullName evidence="2">Uncharacterized protein</fullName>
    </submittedName>
</protein>
<evidence type="ECO:0000313" key="2">
    <source>
        <dbReference type="EMBL" id="ABA51895.1"/>
    </source>
</evidence>
<evidence type="ECO:0000313" key="3">
    <source>
        <dbReference type="Proteomes" id="UP000002700"/>
    </source>
</evidence>
<feature type="region of interest" description="Disordered" evidence="1">
    <location>
        <begin position="76"/>
        <end position="103"/>
    </location>
</feature>
<dbReference type="EnsemblBacteria" id="ABA51895">
    <property type="protein sequence ID" value="ABA51895"/>
    <property type="gene ID" value="BURPS1710b_A2051"/>
</dbReference>
<proteinExistence type="predicted"/>
<name>Q3JGV1_BURP1</name>
<reference evidence="2 3" key="1">
    <citation type="submission" date="2005-09" db="EMBL/GenBank/DDBJ databases">
        <authorList>
            <person name="Woods D.E."/>
            <person name="Nierman W.C."/>
        </authorList>
    </citation>
    <scope>NUCLEOTIDE SEQUENCE [LARGE SCALE GENOMIC DNA]</scope>
    <source>
        <strain evidence="2 3">1710b</strain>
    </source>
</reference>
<dbReference type="EMBL" id="CP000125">
    <property type="protein sequence ID" value="ABA51895.1"/>
    <property type="molecule type" value="Genomic_DNA"/>
</dbReference>
<accession>Q3JGV1</accession>
<dbReference type="HOGENOM" id="CLU_2521278_0_0_4"/>
<sequence>MSSAGWLARRWTAGDACAPMSASVPSCGALPRFMPMEKLRLDAVVDQCPPVRYRDARAAAWLAAIAHRPMRLALPREARFTDERRSPARGMPPEPAMPAIARS</sequence>
<dbReference type="Proteomes" id="UP000002700">
    <property type="component" value="Chromosome II"/>
</dbReference>